<dbReference type="EMBL" id="SSOP01000007">
    <property type="protein sequence ID" value="KAB5595614.1"/>
    <property type="molecule type" value="Genomic_DNA"/>
</dbReference>
<feature type="region of interest" description="Disordered" evidence="3">
    <location>
        <begin position="934"/>
        <end position="1058"/>
    </location>
</feature>
<sequence length="1192" mass="128661">MVIAGESMMQGRIYEGVGGGVRIYRVANAARGRPKEEVTCLVSSQSSPHSPLPPRLPRPMHSVSDLTTFSRQARGDVPPPLVGASTTVIGNQMYLFGGRLVSQRRMVADLYCFHFEYHTWEHLPPPELDPNAPPPRYFHSADVWNGHLVIFGGMGYASSANTPDDLCVLADVRLYSLANACWLPAPPLPTPAPDPDPDPAAAGSTSELIPRARYAHLSAVSGNQLYIIGGQDMANAWLDDIHVYDLVSRAWTARVPYPRHCGTYRSVAVCAPERVVTPPRVCANIHDDAPGNQDELVELPFTADATPQSPNNIYLYSNHNFTDVKRELQTLHPTPSASDSPFTLTDASALLTGTSLPPGLRFPTGALLGTHLLIAGTYLAHTFQSYSLWALDLRNYTWSRIDPGTALSHGAWGRGVVWGAGGRFVVFGNREGNLVEDYNRRLLSWGDVAYVDLEAFGVYSPPRRMFSAPAPMGASEPVASSAGQDPTQVHALTPVIVGLRALHQEQLADFEIVADDNRRIKCSSAVLEARWGWFRRQRQLFRKKAQKIEADLARGAMRGRSGSRSGSGEGGEEDPDAGPDTKEFSELSPRLSSRELRLSEPYAVTLALLQYLYSLTLVTPLQHAPPVLSALLLIACTYTDDEQAKDPSEETKLSPNRANGNGHAHSRSPGSSPSSASAHLPPPTRPTLPHFDAMPHLTALVKHAMHRALSTTNSVGVYEVATLCDCQSLQIRALKVVMASSKKQAHKQRQPGSGSGPSGKPRGLSDAAAPGRPRTADGSGGAHGGNSASTARQKRLNTADGTRPREPLVRNYGAETTNGIGPVFGPTPKHPPPPEPAHVADPFDAATGRQEYRGVLDAVGDGLYSDDGGHPGGPRSTRRGGKSPSDARNDELLLNSRSSHAALRELYSRHRPALDEHGNPVDVDLEQRKAQIVRRWSQHVETIDTENLGHEEQRQPRSDVPSEQPRPRNDDSSVSPSRPKRSPSVTSPAFTGGASLATVSSVSSTSSARPDSASSTGSASVHTPTDQNPTPTRTGGHQHQGSEATVRPAVPEKTRRVMVGMSAYGVPIYREVRQDEPDPEPQLVGPNPTGKKDRAGATSGKGEGGGFGWLLSPQAKAEKAAAKVQAKMEKRAREAAERDAAVIRETERRKLREEMQDRLAKIRSGATGDSQTAKELARIDTYQFANAFVGNM</sequence>
<reference evidence="4 5" key="1">
    <citation type="journal article" date="2019" name="Fungal Biol. Biotechnol.">
        <title>Draft genome sequence of fastidious pathogen Ceratobasidium theobromae, which causes vascular-streak dieback in Theobroma cacao.</title>
        <authorList>
            <person name="Ali S.S."/>
            <person name="Asman A."/>
            <person name="Shao J."/>
            <person name="Firmansyah A.P."/>
            <person name="Susilo A.W."/>
            <person name="Rosmana A."/>
            <person name="McMahon P."/>
            <person name="Junaid M."/>
            <person name="Guest D."/>
            <person name="Kheng T.Y."/>
            <person name="Meinhardt L.W."/>
            <person name="Bailey B.A."/>
        </authorList>
    </citation>
    <scope>NUCLEOTIDE SEQUENCE [LARGE SCALE GENOMIC DNA]</scope>
    <source>
        <strain evidence="4 5">CT2</strain>
    </source>
</reference>
<protein>
    <submittedName>
        <fullName evidence="4">Protein ral2</fullName>
    </submittedName>
</protein>
<keyword evidence="5" id="KW-1185">Reference proteome</keyword>
<feature type="region of interest" description="Disordered" evidence="3">
    <location>
        <begin position="552"/>
        <end position="590"/>
    </location>
</feature>
<evidence type="ECO:0000256" key="3">
    <source>
        <dbReference type="SAM" id="MobiDB-lite"/>
    </source>
</evidence>
<proteinExistence type="predicted"/>
<dbReference type="SUPFAM" id="SSF117281">
    <property type="entry name" value="Kelch motif"/>
    <property type="match status" value="1"/>
</dbReference>
<dbReference type="GO" id="GO:0045454">
    <property type="term" value="P:cell redox homeostasis"/>
    <property type="evidence" value="ECO:0007669"/>
    <property type="project" value="TreeGrafter"/>
</dbReference>
<dbReference type="Pfam" id="PF01344">
    <property type="entry name" value="Kelch_1"/>
    <property type="match status" value="1"/>
</dbReference>
<dbReference type="Gene3D" id="2.120.10.80">
    <property type="entry name" value="Kelch-type beta propeller"/>
    <property type="match status" value="2"/>
</dbReference>
<dbReference type="PANTHER" id="PTHR43503">
    <property type="entry name" value="MCG48959-RELATED"/>
    <property type="match status" value="1"/>
</dbReference>
<gene>
    <name evidence="4" type="ORF">CTheo_852</name>
</gene>
<dbReference type="PANTHER" id="PTHR43503:SF2">
    <property type="entry name" value="NEGATIVE REGULATOR OF SPORULATION MDS3-RELATED"/>
    <property type="match status" value="1"/>
</dbReference>
<feature type="region of interest" description="Disordered" evidence="3">
    <location>
        <begin position="1070"/>
        <end position="1109"/>
    </location>
</feature>
<dbReference type="GO" id="GO:0005829">
    <property type="term" value="C:cytosol"/>
    <property type="evidence" value="ECO:0007669"/>
    <property type="project" value="TreeGrafter"/>
</dbReference>
<dbReference type="InterPro" id="IPR006652">
    <property type="entry name" value="Kelch_1"/>
</dbReference>
<dbReference type="AlphaFoldDB" id="A0A5N5QVA8"/>
<dbReference type="Proteomes" id="UP000383932">
    <property type="component" value="Unassembled WGS sequence"/>
</dbReference>
<evidence type="ECO:0000256" key="1">
    <source>
        <dbReference type="ARBA" id="ARBA00022441"/>
    </source>
</evidence>
<accession>A0A5N5QVA8</accession>
<organism evidence="4 5">
    <name type="scientific">Ceratobasidium theobromae</name>
    <dbReference type="NCBI Taxonomy" id="1582974"/>
    <lineage>
        <taxon>Eukaryota</taxon>
        <taxon>Fungi</taxon>
        <taxon>Dikarya</taxon>
        <taxon>Basidiomycota</taxon>
        <taxon>Agaricomycotina</taxon>
        <taxon>Agaricomycetes</taxon>
        <taxon>Cantharellales</taxon>
        <taxon>Ceratobasidiaceae</taxon>
        <taxon>Ceratobasidium</taxon>
    </lineage>
</organism>
<dbReference type="Gene3D" id="3.30.710.10">
    <property type="entry name" value="Potassium Channel Kv1.1, Chain A"/>
    <property type="match status" value="1"/>
</dbReference>
<dbReference type="OrthoDB" id="10001928at2759"/>
<feature type="compositionally biased region" description="Low complexity" evidence="3">
    <location>
        <begin position="972"/>
        <end position="1018"/>
    </location>
</feature>
<feature type="compositionally biased region" description="Gly residues" evidence="3">
    <location>
        <begin position="1099"/>
        <end position="1108"/>
    </location>
</feature>
<feature type="compositionally biased region" description="Low complexity" evidence="3">
    <location>
        <begin position="667"/>
        <end position="679"/>
    </location>
</feature>
<dbReference type="Pfam" id="PF24681">
    <property type="entry name" value="Kelch_KLHDC2_KLHL20_DRC7"/>
    <property type="match status" value="1"/>
</dbReference>
<keyword evidence="2" id="KW-0677">Repeat</keyword>
<dbReference type="InterPro" id="IPR011333">
    <property type="entry name" value="SKP1/BTB/POZ_sf"/>
</dbReference>
<evidence type="ECO:0000313" key="4">
    <source>
        <dbReference type="EMBL" id="KAB5595614.1"/>
    </source>
</evidence>
<evidence type="ECO:0000313" key="5">
    <source>
        <dbReference type="Proteomes" id="UP000383932"/>
    </source>
</evidence>
<feature type="compositionally biased region" description="Basic and acidic residues" evidence="3">
    <location>
        <begin position="643"/>
        <end position="652"/>
    </location>
</feature>
<dbReference type="InterPro" id="IPR015915">
    <property type="entry name" value="Kelch-typ_b-propeller"/>
</dbReference>
<feature type="compositionally biased region" description="Polar residues" evidence="3">
    <location>
        <begin position="1019"/>
        <end position="1043"/>
    </location>
</feature>
<name>A0A5N5QVA8_9AGAM</name>
<feature type="region of interest" description="Disordered" evidence="3">
    <location>
        <begin position="643"/>
        <end position="691"/>
    </location>
</feature>
<feature type="region of interest" description="Disordered" evidence="3">
    <location>
        <begin position="742"/>
        <end position="897"/>
    </location>
</feature>
<dbReference type="GO" id="GO:0005739">
    <property type="term" value="C:mitochondrion"/>
    <property type="evidence" value="ECO:0007669"/>
    <property type="project" value="TreeGrafter"/>
</dbReference>
<comment type="caution">
    <text evidence="4">The sequence shown here is derived from an EMBL/GenBank/DDBJ whole genome shotgun (WGS) entry which is preliminary data.</text>
</comment>
<feature type="compositionally biased region" description="Basic and acidic residues" evidence="3">
    <location>
        <begin position="947"/>
        <end position="957"/>
    </location>
</feature>
<evidence type="ECO:0000256" key="2">
    <source>
        <dbReference type="ARBA" id="ARBA00022737"/>
    </source>
</evidence>
<keyword evidence="1" id="KW-0880">Kelch repeat</keyword>